<dbReference type="EMBL" id="CAIX01000019">
    <property type="protein sequence ID" value="CCI41412.1"/>
    <property type="molecule type" value="Genomic_DNA"/>
</dbReference>
<evidence type="ECO:0000313" key="3">
    <source>
        <dbReference type="Proteomes" id="UP000053237"/>
    </source>
</evidence>
<dbReference type="InParanoid" id="A0A024G4G6"/>
<dbReference type="InterPro" id="IPR044237">
    <property type="entry name" value="ATXR2-like"/>
</dbReference>
<evidence type="ECO:0000313" key="2">
    <source>
        <dbReference type="EMBL" id="CCI41412.1"/>
    </source>
</evidence>
<name>A0A024G4G6_9STRA</name>
<proteinExistence type="predicted"/>
<reference evidence="2 3" key="1">
    <citation type="submission" date="2012-05" db="EMBL/GenBank/DDBJ databases">
        <title>Recombination and specialization in a pathogen metapopulation.</title>
        <authorList>
            <person name="Gardiner A."/>
            <person name="Kemen E."/>
            <person name="Schultz-Larsen T."/>
            <person name="MacLean D."/>
            <person name="Van Oosterhout C."/>
            <person name="Jones J.D.G."/>
        </authorList>
    </citation>
    <scope>NUCLEOTIDE SEQUENCE [LARGE SCALE GENOMIC DNA]</scope>
    <source>
        <strain evidence="2 3">Ac Nc2</strain>
    </source>
</reference>
<dbReference type="OrthoDB" id="5945798at2759"/>
<dbReference type="PROSITE" id="PS50280">
    <property type="entry name" value="SET"/>
    <property type="match status" value="1"/>
</dbReference>
<protein>
    <recommendedName>
        <fullName evidence="1">SET domain-containing protein</fullName>
    </recommendedName>
</protein>
<dbReference type="CDD" id="cd20071">
    <property type="entry name" value="SET_SMYD"/>
    <property type="match status" value="1"/>
</dbReference>
<accession>A0A024G4G6</accession>
<dbReference type="InterPro" id="IPR046341">
    <property type="entry name" value="SET_dom_sf"/>
</dbReference>
<dbReference type="AlphaFoldDB" id="A0A024G4G6"/>
<dbReference type="SUPFAM" id="SSF82199">
    <property type="entry name" value="SET domain"/>
    <property type="match status" value="1"/>
</dbReference>
<keyword evidence="3" id="KW-1185">Reference proteome</keyword>
<evidence type="ECO:0000259" key="1">
    <source>
        <dbReference type="PROSITE" id="PS50280"/>
    </source>
</evidence>
<dbReference type="PANTHER" id="PTHR47436:SF1">
    <property type="entry name" value="SET DOMAIN-CONTAINING PROTEIN"/>
    <property type="match status" value="1"/>
</dbReference>
<comment type="caution">
    <text evidence="2">The sequence shown here is derived from an EMBL/GenBank/DDBJ whole genome shotgun (WGS) entry which is preliminary data.</text>
</comment>
<organism evidence="2 3">
    <name type="scientific">Albugo candida</name>
    <dbReference type="NCBI Taxonomy" id="65357"/>
    <lineage>
        <taxon>Eukaryota</taxon>
        <taxon>Sar</taxon>
        <taxon>Stramenopiles</taxon>
        <taxon>Oomycota</taxon>
        <taxon>Peronosporomycetes</taxon>
        <taxon>Albuginales</taxon>
        <taxon>Albuginaceae</taxon>
        <taxon>Albugo</taxon>
    </lineage>
</organism>
<dbReference type="GO" id="GO:0008168">
    <property type="term" value="F:methyltransferase activity"/>
    <property type="evidence" value="ECO:0007669"/>
    <property type="project" value="InterPro"/>
</dbReference>
<gene>
    <name evidence="2" type="ORF">BN9_021960</name>
</gene>
<sequence length="459" mass="51954">MQRLENVHVHKYYAQLIANKQRASITCGYAGEHKGKAIYAINAFAPGDRIWSEVPFVAMQHEENKHHIQCCAHCFIPLIDASVEWERVRNAAEAFIASSDRKLDSLATFSELEKTIEYVRSVKAKHSDENYEQKYFATRGTAASCEQCGEVYCSEDCRISAYRESHALCCSYSLQNDSAMGHFINHSIAINEIFLLAAKVVAKVVLLYLKHSDLAKARFAVDQFHKLNWWDVVVSEEDVRDSEQTMEEYKASFRDLISQTFECFQAGLEDTLAIVLRVEKDRFPCNKSVEEVCIACEDVLNVDFFAKIVGMFEMNNISMEIDHPLQVLNTDLEDMPALENEAKNRVARTLELACTSTVSNSPSSDQQASANTLHEEEFCLDKKPSPGPFVGVEGTALFSLICTMNHSCLPNCIVVYGHSGQAHIHAIQAIQPMDELCIEYIDTDQPYEERQHELRYITS</sequence>
<dbReference type="InterPro" id="IPR001214">
    <property type="entry name" value="SET_dom"/>
</dbReference>
<dbReference type="Gene3D" id="1.10.220.160">
    <property type="match status" value="1"/>
</dbReference>
<dbReference type="Pfam" id="PF00856">
    <property type="entry name" value="SET"/>
    <property type="match status" value="1"/>
</dbReference>
<feature type="domain" description="SET" evidence="1">
    <location>
        <begin position="276"/>
        <end position="441"/>
    </location>
</feature>
<dbReference type="Gene3D" id="2.170.270.10">
    <property type="entry name" value="SET domain"/>
    <property type="match status" value="1"/>
</dbReference>
<dbReference type="PANTHER" id="PTHR47436">
    <property type="entry name" value="HISTONE-LYSINE N-METHYLTRANSFERASE ATXR2"/>
    <property type="match status" value="1"/>
</dbReference>
<dbReference type="Proteomes" id="UP000053237">
    <property type="component" value="Unassembled WGS sequence"/>
</dbReference>
<dbReference type="STRING" id="65357.A0A024G4G6"/>